<sequence length="187" mass="21314">MLTAYIDESLRRRSDDCHVYAMAAVIVDSTDHDDIRVSLQALRIGKSPRLHWREETPARRLAVTKTLTDLPIRGIVTVYLHEKETRTERARRRCLEALLIELDQAGVASVLIESRSPSQDHLDLLLLMGARKARVLSKEIRVSWRSSHKEPLLWAADTVVGATTWWLDGCADCFDLLTDQVRVICLE</sequence>
<keyword evidence="2" id="KW-1185">Reference proteome</keyword>
<proteinExistence type="predicted"/>
<evidence type="ECO:0000313" key="2">
    <source>
        <dbReference type="Proteomes" id="UP000611554"/>
    </source>
</evidence>
<protein>
    <recommendedName>
        <fullName evidence="3">DUF3800 domain-containing protein</fullName>
    </recommendedName>
</protein>
<reference evidence="2" key="1">
    <citation type="journal article" date="2019" name="Int. J. Syst. Evol. Microbiol.">
        <title>The Global Catalogue of Microorganisms (GCM) 10K type strain sequencing project: providing services to taxonomists for standard genome sequencing and annotation.</title>
        <authorList>
            <consortium name="The Broad Institute Genomics Platform"/>
            <consortium name="The Broad Institute Genome Sequencing Center for Infectious Disease"/>
            <person name="Wu L."/>
            <person name="Ma J."/>
        </authorList>
    </citation>
    <scope>NUCLEOTIDE SEQUENCE [LARGE SCALE GENOMIC DNA]</scope>
    <source>
        <strain evidence="2">JCM 3115</strain>
    </source>
</reference>
<comment type="caution">
    <text evidence="1">The sequence shown here is derived from an EMBL/GenBank/DDBJ whole genome shotgun (WGS) entry which is preliminary data.</text>
</comment>
<evidence type="ECO:0008006" key="3">
    <source>
        <dbReference type="Google" id="ProtNLM"/>
    </source>
</evidence>
<name>A0ABQ2QYI6_9ACTN</name>
<evidence type="ECO:0000313" key="1">
    <source>
        <dbReference type="EMBL" id="GGQ00421.1"/>
    </source>
</evidence>
<organism evidence="1 2">
    <name type="scientific">Streptosporangium pseudovulgare</name>
    <dbReference type="NCBI Taxonomy" id="35765"/>
    <lineage>
        <taxon>Bacteria</taxon>
        <taxon>Bacillati</taxon>
        <taxon>Actinomycetota</taxon>
        <taxon>Actinomycetes</taxon>
        <taxon>Streptosporangiales</taxon>
        <taxon>Streptosporangiaceae</taxon>
        <taxon>Streptosporangium</taxon>
    </lineage>
</organism>
<dbReference type="EMBL" id="BMQJ01000007">
    <property type="protein sequence ID" value="GGQ00421.1"/>
    <property type="molecule type" value="Genomic_DNA"/>
</dbReference>
<accession>A0ABQ2QYI6</accession>
<gene>
    <name evidence="1" type="ORF">GCM10010140_33130</name>
</gene>
<dbReference type="Proteomes" id="UP000611554">
    <property type="component" value="Unassembled WGS sequence"/>
</dbReference>